<evidence type="ECO:0000313" key="2">
    <source>
        <dbReference type="EMBL" id="WEX84608.1"/>
    </source>
</evidence>
<keyword evidence="3" id="KW-1185">Reference proteome</keyword>
<reference evidence="2 3" key="1">
    <citation type="submission" date="2023-03" db="EMBL/GenBank/DDBJ databases">
        <authorList>
            <person name="Kaur S."/>
            <person name="Espinosa-Saiz D."/>
            <person name="Velazquez E."/>
            <person name="Menendez E."/>
            <person name="diCenzo G.C."/>
        </authorList>
    </citation>
    <scope>NUCLEOTIDE SEQUENCE [LARGE SCALE GENOMIC DNA]</scope>
    <source>
        <strain evidence="2 3">LMG 27395</strain>
    </source>
</reference>
<protein>
    <submittedName>
        <fullName evidence="2">Uncharacterized protein</fullName>
    </submittedName>
</protein>
<gene>
    <name evidence="2" type="ORF">PYH38_003504</name>
</gene>
<accession>A0ABY8D4A6</accession>
<dbReference type="EMBL" id="CP120371">
    <property type="protein sequence ID" value="WEX84608.1"/>
    <property type="molecule type" value="Genomic_DNA"/>
</dbReference>
<sequence>MSINDVFLIWASDQELAEVLAGRVAGNPIRWSLASGQRGSDDTVGVLARMPDGEVDRFQPIALIVPQDRQRRLFGRFATLREELAPLSSWCHILPENTFDLVDDVTRHASLDGLDASWAGLVVAEAALRSRRSVSKIKIPACFATFTYAVARTHALWPRVRIDEIVEKCDVANSLVRASNLDRAVTKELMPIWATLMQAPQGYGYPGRGLTRAILALQDARSSESQNEAALLAESLLQWPEHELIRGLEALHPEARVQSFDHLVEELRRSLSGSDRAEMLSFTAGYVATIAAGGAPSMGLAEGVADQFPAVLAWAYVIGSIGHRATWTSAFDGLGRLVSRELSRPFHLDEPPLCDFAVDEAMFVVDKQLSDPLVHLKIKQQRHINVALFPGVNLILPLQEPPQTAVARPPSQPARIETKGDLGALVEMLWPSIREKILSDGLLSSGQGKQTTGKKNRGNQGKFNL</sequence>
<proteinExistence type="predicted"/>
<dbReference type="RefSeq" id="WP_280735528.1">
    <property type="nucleotide sequence ID" value="NZ_CP120368.1"/>
</dbReference>
<name>A0ABY8D4A6_9HYPH</name>
<evidence type="ECO:0000256" key="1">
    <source>
        <dbReference type="SAM" id="MobiDB-lite"/>
    </source>
</evidence>
<feature type="region of interest" description="Disordered" evidence="1">
    <location>
        <begin position="444"/>
        <end position="465"/>
    </location>
</feature>
<evidence type="ECO:0000313" key="3">
    <source>
        <dbReference type="Proteomes" id="UP001235547"/>
    </source>
</evidence>
<dbReference type="Proteomes" id="UP001235547">
    <property type="component" value="Chromosome 1"/>
</dbReference>
<organism evidence="2 3">
    <name type="scientific">Sinorhizobium numidicum</name>
    <dbReference type="NCBI Taxonomy" id="680248"/>
    <lineage>
        <taxon>Bacteria</taxon>
        <taxon>Pseudomonadati</taxon>
        <taxon>Pseudomonadota</taxon>
        <taxon>Alphaproteobacteria</taxon>
        <taxon>Hyphomicrobiales</taxon>
        <taxon>Rhizobiaceae</taxon>
        <taxon>Sinorhizobium/Ensifer group</taxon>
        <taxon>Sinorhizobium</taxon>
    </lineage>
</organism>